<dbReference type="GO" id="GO:0008854">
    <property type="term" value="F:exodeoxyribonuclease V activity"/>
    <property type="evidence" value="ECO:0007669"/>
    <property type="project" value="InterPro"/>
</dbReference>
<dbReference type="Gene3D" id="3.40.50.300">
    <property type="entry name" value="P-loop containing nucleotide triphosphate hydrolases"/>
    <property type="match status" value="2"/>
</dbReference>
<evidence type="ECO:0000256" key="10">
    <source>
        <dbReference type="HAMAP-Rule" id="MF_01486"/>
    </source>
</evidence>
<feature type="region of interest" description="Disordered" evidence="11">
    <location>
        <begin position="680"/>
        <end position="701"/>
    </location>
</feature>
<evidence type="ECO:0000256" key="3">
    <source>
        <dbReference type="ARBA" id="ARBA00022763"/>
    </source>
</evidence>
<dbReference type="RefSeq" id="WP_131994615.1">
    <property type="nucleotide sequence ID" value="NZ_SLWQ01000002.1"/>
</dbReference>
<gene>
    <name evidence="10" type="primary">recC</name>
    <name evidence="13" type="ORF">EV148_102216</name>
</gene>
<name>A0A4R2IGL5_9GAMM</name>
<dbReference type="NCBIfam" id="TIGR01450">
    <property type="entry name" value="recC"/>
    <property type="match status" value="1"/>
</dbReference>
<comment type="caution">
    <text evidence="13">The sequence shown here is derived from an EMBL/GenBank/DDBJ whole genome shotgun (WGS) entry which is preliminary data.</text>
</comment>
<evidence type="ECO:0000256" key="2">
    <source>
        <dbReference type="ARBA" id="ARBA00022741"/>
    </source>
</evidence>
<keyword evidence="8 10" id="KW-0238">DNA-binding</keyword>
<accession>A0A4R2IGL5</accession>
<dbReference type="GO" id="GO:0009338">
    <property type="term" value="C:exodeoxyribonuclease V complex"/>
    <property type="evidence" value="ECO:0007669"/>
    <property type="project" value="InterPro"/>
</dbReference>
<evidence type="ECO:0000313" key="14">
    <source>
        <dbReference type="Proteomes" id="UP000294862"/>
    </source>
</evidence>
<protein>
    <recommendedName>
        <fullName evidence="10">RecBCD enzyme subunit RecC</fullName>
    </recommendedName>
    <alternativeName>
        <fullName evidence="10">Exonuclease V subunit RecC</fullName>
        <shortName evidence="10">ExoV subunit RecC</shortName>
    </alternativeName>
    <alternativeName>
        <fullName evidence="10">Helicase/nuclease RecBCD subunit RecC</fullName>
    </alternativeName>
</protein>
<keyword evidence="2 10" id="KW-0547">Nucleotide-binding</keyword>
<dbReference type="PANTHER" id="PTHR30591:SF1">
    <property type="entry name" value="RECBCD ENZYME SUBUNIT RECC"/>
    <property type="match status" value="1"/>
</dbReference>
<evidence type="ECO:0000256" key="11">
    <source>
        <dbReference type="SAM" id="MobiDB-lite"/>
    </source>
</evidence>
<keyword evidence="7 10" id="KW-0067">ATP-binding</keyword>
<keyword evidence="14" id="KW-1185">Reference proteome</keyword>
<dbReference type="SUPFAM" id="SSF52980">
    <property type="entry name" value="Restriction endonuclease-like"/>
    <property type="match status" value="1"/>
</dbReference>
<dbReference type="OrthoDB" id="9762834at2"/>
<dbReference type="PANTHER" id="PTHR30591">
    <property type="entry name" value="RECBCD ENZYME SUBUNIT RECC"/>
    <property type="match status" value="1"/>
</dbReference>
<evidence type="ECO:0000259" key="12">
    <source>
        <dbReference type="Pfam" id="PF17946"/>
    </source>
</evidence>
<evidence type="ECO:0000256" key="6">
    <source>
        <dbReference type="ARBA" id="ARBA00022839"/>
    </source>
</evidence>
<proteinExistence type="inferred from homology"/>
<keyword evidence="4 10" id="KW-0378">Hydrolase</keyword>
<dbReference type="AlphaFoldDB" id="A0A4R2IGL5"/>
<evidence type="ECO:0000256" key="8">
    <source>
        <dbReference type="ARBA" id="ARBA00023125"/>
    </source>
</evidence>
<dbReference type="HAMAP" id="MF_01486">
    <property type="entry name" value="RecC"/>
    <property type="match status" value="1"/>
</dbReference>
<feature type="domain" description="RecC C-terminal" evidence="12">
    <location>
        <begin position="827"/>
        <end position="1068"/>
    </location>
</feature>
<dbReference type="GO" id="GO:0000724">
    <property type="term" value="P:double-strand break repair via homologous recombination"/>
    <property type="evidence" value="ECO:0007669"/>
    <property type="project" value="UniProtKB-UniRule"/>
</dbReference>
<keyword evidence="5 10" id="KW-0347">Helicase</keyword>
<dbReference type="Gene3D" id="3.40.50.10930">
    <property type="match status" value="1"/>
</dbReference>
<comment type="function">
    <text evidence="10">A helicase/nuclease that prepares dsDNA breaks (DSB) for recombinational DNA repair. Binds to DSBs and unwinds DNA via a highly rapid and processive ATP-dependent bidirectional helicase activity. Unwinds dsDNA until it encounters a Chi (crossover hotspot instigator) sequence from the 3' direction. Cuts ssDNA a few nucleotides 3' to the Chi site. The properties and activities of the enzyme are changed at Chi. The Chi-altered holoenzyme produces a long 3'-ssDNA overhang and facilitates RecA-binding to the ssDNA for homologous DNA recombination and repair. Holoenzyme degrades any linearized DNA that is unable to undergo homologous recombination. In the holoenzyme this subunit recognizes the wild-type Chi sequence, and when added to isolated RecB increases its ATP-dependent helicase processivity.</text>
</comment>
<dbReference type="GO" id="GO:0003677">
    <property type="term" value="F:DNA binding"/>
    <property type="evidence" value="ECO:0007669"/>
    <property type="project" value="UniProtKB-UniRule"/>
</dbReference>
<dbReference type="Pfam" id="PF04257">
    <property type="entry name" value="Exonuc_V_gamma"/>
    <property type="match status" value="1"/>
</dbReference>
<evidence type="ECO:0000256" key="7">
    <source>
        <dbReference type="ARBA" id="ARBA00022840"/>
    </source>
</evidence>
<keyword evidence="3 10" id="KW-0227">DNA damage</keyword>
<keyword evidence="6 10" id="KW-0269">Exonuclease</keyword>
<keyword evidence="1 10" id="KW-0540">Nuclease</keyword>
<dbReference type="Proteomes" id="UP000294862">
    <property type="component" value="Unassembled WGS sequence"/>
</dbReference>
<dbReference type="InterPro" id="IPR041500">
    <property type="entry name" value="RecC_C"/>
</dbReference>
<dbReference type="InterPro" id="IPR011335">
    <property type="entry name" value="Restrct_endonuc-II-like"/>
</dbReference>
<organism evidence="13 14">
    <name type="scientific">Dokdonella fugitiva</name>
    <dbReference type="NCBI Taxonomy" id="328517"/>
    <lineage>
        <taxon>Bacteria</taxon>
        <taxon>Pseudomonadati</taxon>
        <taxon>Pseudomonadota</taxon>
        <taxon>Gammaproteobacteria</taxon>
        <taxon>Lysobacterales</taxon>
        <taxon>Rhodanobacteraceae</taxon>
        <taxon>Dokdonella</taxon>
    </lineage>
</organism>
<dbReference type="InterPro" id="IPR006697">
    <property type="entry name" value="RecC"/>
</dbReference>
<comment type="subunit">
    <text evidence="10">Heterotrimer of RecB, RecC and RecD. All subunits contribute to DNA-binding.</text>
</comment>
<dbReference type="SUPFAM" id="SSF52540">
    <property type="entry name" value="P-loop containing nucleoside triphosphate hydrolases"/>
    <property type="match status" value="2"/>
</dbReference>
<evidence type="ECO:0000313" key="13">
    <source>
        <dbReference type="EMBL" id="TCO41865.1"/>
    </source>
</evidence>
<dbReference type="GO" id="GO:0005524">
    <property type="term" value="F:ATP binding"/>
    <property type="evidence" value="ECO:0007669"/>
    <property type="project" value="UniProtKB-UniRule"/>
</dbReference>
<dbReference type="Gene3D" id="1.10.10.160">
    <property type="match status" value="1"/>
</dbReference>
<dbReference type="InterPro" id="IPR013986">
    <property type="entry name" value="DExx_box_DNA_helicase_dom_sf"/>
</dbReference>
<sequence>MSEHGLIVHRGSRVERLAQTLAAHLEAELPANPLQPQRIVVAHPGMQRWLLGFLARRPPPRGGHPIAANVEMVLPWQWLLACAREFERDAPPGDEVWRGDALRWLILDALEKEPPAAIAGADTDPRRRFRFADHLAGMYTQYLIYRADWIREWERDPRAAADWQAALWREVRRRAPGPHRVDRMERLLADLARDTRGRPPLHVFGVSHLAPDVLAALRAIAARSAVHLYFPDPCREHWSYLRDRRELLRLETDPQELYFEVGHPLLVALGHVAQDFCLVLDDLDAIEERDRLDEEEVVRPDAALLDRLQASIRCMQPDEVGAAFRESLPAAAEEDDASARDALLEARLRPLRADASLRVHACHTRLRELEVLKDALLRALADDPRLRHRDIVVMAPDMAAYAPYLPAVFGEPARQVHDPLHVPWHIADIGLAGSHPLIGAFTRLLDLAEGRFAASDVLGLLDVPAIARRHGFDEAGREVLEQWLRRARVAWGLDADMKAQVGGAAVAMNSWQFGFDRLYAGLVVGNEGDDVLVDGVLPLDGVSGGATSSIGQLDRLLAELRRLRTGFTQVRPLADWSAWLAERVDALFLVDPRDDAERAAGEALRRRIADLARQARDAGVATPQPWPVVREALLGMLAELPERQAFLLGGVTFCGLVPQRSIPFKVVCLLGMNEGEFPRSGSDAGLNPMATRPRRGDRDTRNEDRHLFLEALMAARERLHVSYVGIGVHDGKRRNPATPLAELLQFLDEQHAIPVSSEVARPWHVAHPLQPFDARYYERDARGAPAHDERLFSYDRTWLVPARDEATLARSPFIEPAPPAGAAISNAEVSLQALRRFWRDPARGALDAAGIGLDVLDQEAWPDREPLESRVAPLERFDRRLLFDALAAGDAALPDAPPRWLAGSGQLPVGAIGAATYAAVREAVNAMLGTARDWLAGAVRTDPLAVDLDLGDGIRLAGRIDRLFRRPDGRLALFDVKPSGESGLREWLAFHIDWAAFRLACDEQATAMFLDYDKDDRRATPPDWLASMLGQDPARLRAGLRRLIGLWRSSERQPLLFFPRTAWAYATSLPDKRLEVARECWLGTENVRQGERDYAPGHARLLARDLDLFEEETREHAVFVATVTAVADVLDPAHAVLFAPPRRGRAA</sequence>
<dbReference type="Pfam" id="PF17946">
    <property type="entry name" value="RecC_C"/>
    <property type="match status" value="1"/>
</dbReference>
<keyword evidence="9 10" id="KW-0234">DNA repair</keyword>
<evidence type="ECO:0000256" key="9">
    <source>
        <dbReference type="ARBA" id="ARBA00023204"/>
    </source>
</evidence>
<comment type="miscellaneous">
    <text evidence="10">In the RecBCD complex, RecB has a slow 3'-5' helicase, an exonuclease activity and loads RecA onto ssDNA, RecD has a fast 5'-3' helicase activity, while RecC stimulates the ATPase and processivity of the RecB helicase and contributes to recognition of the Chi site.</text>
</comment>
<reference evidence="13 14" key="1">
    <citation type="journal article" date="2015" name="Stand. Genomic Sci.">
        <title>Genomic Encyclopedia of Bacterial and Archaeal Type Strains, Phase III: the genomes of soil and plant-associated and newly described type strains.</title>
        <authorList>
            <person name="Whitman W.B."/>
            <person name="Woyke T."/>
            <person name="Klenk H.P."/>
            <person name="Zhou Y."/>
            <person name="Lilburn T.G."/>
            <person name="Beck B.J."/>
            <person name="De Vos P."/>
            <person name="Vandamme P."/>
            <person name="Eisen J.A."/>
            <person name="Garrity G."/>
            <person name="Hugenholtz P."/>
            <person name="Kyrpides N.C."/>
        </authorList>
    </citation>
    <scope>NUCLEOTIDE SEQUENCE [LARGE SCALE GENOMIC DNA]</scope>
    <source>
        <strain evidence="13 14">A3</strain>
    </source>
</reference>
<evidence type="ECO:0000256" key="4">
    <source>
        <dbReference type="ARBA" id="ARBA00022801"/>
    </source>
</evidence>
<evidence type="ECO:0000256" key="5">
    <source>
        <dbReference type="ARBA" id="ARBA00022806"/>
    </source>
</evidence>
<dbReference type="InterPro" id="IPR027417">
    <property type="entry name" value="P-loop_NTPase"/>
</dbReference>
<evidence type="ECO:0000256" key="1">
    <source>
        <dbReference type="ARBA" id="ARBA00022722"/>
    </source>
</evidence>
<dbReference type="PIRSF" id="PIRSF000980">
    <property type="entry name" value="RecC"/>
    <property type="match status" value="1"/>
</dbReference>
<dbReference type="GO" id="GO:0003678">
    <property type="term" value="F:DNA helicase activity"/>
    <property type="evidence" value="ECO:0007669"/>
    <property type="project" value="UniProtKB-UniRule"/>
</dbReference>
<dbReference type="EMBL" id="SLWQ01000002">
    <property type="protein sequence ID" value="TCO41865.1"/>
    <property type="molecule type" value="Genomic_DNA"/>
</dbReference>
<comment type="similarity">
    <text evidence="10">Belongs to the RecC family.</text>
</comment>